<evidence type="ECO:0000313" key="1">
    <source>
        <dbReference type="EMBL" id="MBB4949676.1"/>
    </source>
</evidence>
<reference evidence="1 2" key="1">
    <citation type="submission" date="2020-08" db="EMBL/GenBank/DDBJ databases">
        <title>Sequencing the genomes of 1000 actinobacteria strains.</title>
        <authorList>
            <person name="Klenk H.-P."/>
        </authorList>
    </citation>
    <scope>NUCLEOTIDE SEQUENCE [LARGE SCALE GENOMIC DNA]</scope>
    <source>
        <strain evidence="1 2">DSM 44786</strain>
    </source>
</reference>
<dbReference type="EMBL" id="JACHJR010000001">
    <property type="protein sequence ID" value="MBB4949676.1"/>
    <property type="molecule type" value="Genomic_DNA"/>
</dbReference>
<protein>
    <submittedName>
        <fullName evidence="1">Uncharacterized protein</fullName>
    </submittedName>
</protein>
<name>A0A7W7SI18_9ACTN</name>
<dbReference type="RefSeq" id="WP_184920198.1">
    <property type="nucleotide sequence ID" value="NZ_JACHJR010000001.1"/>
</dbReference>
<dbReference type="AlphaFoldDB" id="A0A7W7SI18"/>
<gene>
    <name evidence="1" type="ORF">F4556_005211</name>
</gene>
<dbReference type="Proteomes" id="UP000573327">
    <property type="component" value="Unassembled WGS sequence"/>
</dbReference>
<accession>A0A7W7SI18</accession>
<evidence type="ECO:0000313" key="2">
    <source>
        <dbReference type="Proteomes" id="UP000573327"/>
    </source>
</evidence>
<proteinExistence type="predicted"/>
<sequence>MIANGMDQRHTQYVAALAAASRLLATISPQPTSIEISCHTYSPDEVDIRGYAHLDLAALRVWHSQLGGELTLKPRSDGREYWELVLSIADIPVVLWTLLDRPEPLPVRVIDESAETAVMERWMREHGDDPTDWAPDVHKAYAATIAHMRSGGEL</sequence>
<keyword evidence="2" id="KW-1185">Reference proteome</keyword>
<comment type="caution">
    <text evidence="1">The sequence shown here is derived from an EMBL/GenBank/DDBJ whole genome shotgun (WGS) entry which is preliminary data.</text>
</comment>
<organism evidence="1 2">
    <name type="scientific">Kitasatospora gansuensis</name>
    <dbReference type="NCBI Taxonomy" id="258050"/>
    <lineage>
        <taxon>Bacteria</taxon>
        <taxon>Bacillati</taxon>
        <taxon>Actinomycetota</taxon>
        <taxon>Actinomycetes</taxon>
        <taxon>Kitasatosporales</taxon>
        <taxon>Streptomycetaceae</taxon>
        <taxon>Kitasatospora</taxon>
    </lineage>
</organism>